<evidence type="ECO:0000259" key="1">
    <source>
        <dbReference type="Pfam" id="PF00903"/>
    </source>
</evidence>
<protein>
    <recommendedName>
        <fullName evidence="1">Glyoxalase/fosfomycin resistance/dioxygenase domain-containing protein</fullName>
    </recommendedName>
</protein>
<dbReference type="AlphaFoldDB" id="A0A0K2H1U9"/>
<keyword evidence="3" id="KW-1185">Reference proteome</keyword>
<name>A0A0K2H1U9_9CORY</name>
<dbReference type="InterPro" id="IPR004360">
    <property type="entry name" value="Glyas_Fos-R_dOase_dom"/>
</dbReference>
<dbReference type="KEGG" id="clw:CLAC_10435"/>
<dbReference type="STRING" id="1408189.CLAC_10435"/>
<feature type="domain" description="Glyoxalase/fosfomycin resistance/dioxygenase" evidence="1">
    <location>
        <begin position="12"/>
        <end position="137"/>
    </location>
</feature>
<gene>
    <name evidence="2" type="ORF">CLAC_10435</name>
</gene>
<dbReference type="SUPFAM" id="SSF54593">
    <property type="entry name" value="Glyoxalase/Bleomycin resistance protein/Dihydroxybiphenyl dioxygenase"/>
    <property type="match status" value="1"/>
</dbReference>
<dbReference type="Pfam" id="PF00903">
    <property type="entry name" value="Glyoxalase"/>
    <property type="match status" value="1"/>
</dbReference>
<sequence length="140" mass="15462">MAKVFFPYISFRGNGRKAFAYYQSIFGGELHLQDYPEVGEGQESPFPFTPPEGALAHGLLDAGWIRITGGDGIGESLPSLESEVYSFMIQCETVAEAEELIAKFLQSGSSVKMPFMKAPWGSHYGQILDPFGIMWAFHAE</sequence>
<dbReference type="InterPro" id="IPR029068">
    <property type="entry name" value="Glyas_Bleomycin-R_OHBP_Dase"/>
</dbReference>
<dbReference type="PANTHER" id="PTHR33990:SF1">
    <property type="entry name" value="PROTEIN YJDN"/>
    <property type="match status" value="1"/>
</dbReference>
<reference evidence="2 3" key="1">
    <citation type="submission" date="2013-10" db="EMBL/GenBank/DDBJ databases">
        <title>Complete genome sequence of Corynebacterium lactis DSM 45799(T), isolated from raw cow milk.</title>
        <authorList>
            <person name="Ruckert C."/>
            <person name="Albersmeier A."/>
            <person name="Lipski A."/>
            <person name="Kalinowski J."/>
        </authorList>
    </citation>
    <scope>NUCLEOTIDE SEQUENCE [LARGE SCALE GENOMIC DNA]</scope>
    <source>
        <strain evidence="2 3">RW2-5</strain>
    </source>
</reference>
<accession>A0A0K2H1U9</accession>
<dbReference type="RefSeq" id="WP_053412825.1">
    <property type="nucleotide sequence ID" value="NZ_CP006841.1"/>
</dbReference>
<dbReference type="PANTHER" id="PTHR33990">
    <property type="entry name" value="PROTEIN YJDN-RELATED"/>
    <property type="match status" value="1"/>
</dbReference>
<proteinExistence type="predicted"/>
<dbReference type="Proteomes" id="UP000058446">
    <property type="component" value="Chromosome"/>
</dbReference>
<evidence type="ECO:0000313" key="3">
    <source>
        <dbReference type="Proteomes" id="UP000058446"/>
    </source>
</evidence>
<dbReference type="EMBL" id="CP006841">
    <property type="protein sequence ID" value="ALA68017.1"/>
    <property type="molecule type" value="Genomic_DNA"/>
</dbReference>
<dbReference type="Gene3D" id="3.10.180.10">
    <property type="entry name" value="2,3-Dihydroxybiphenyl 1,2-Dioxygenase, domain 1"/>
    <property type="match status" value="1"/>
</dbReference>
<organism evidence="2 3">
    <name type="scientific">Corynebacterium lactis RW2-5</name>
    <dbReference type="NCBI Taxonomy" id="1408189"/>
    <lineage>
        <taxon>Bacteria</taxon>
        <taxon>Bacillati</taxon>
        <taxon>Actinomycetota</taxon>
        <taxon>Actinomycetes</taxon>
        <taxon>Mycobacteriales</taxon>
        <taxon>Corynebacteriaceae</taxon>
        <taxon>Corynebacterium</taxon>
    </lineage>
</organism>
<dbReference type="PATRIC" id="fig|1408189.4.peg.2099"/>
<evidence type="ECO:0000313" key="2">
    <source>
        <dbReference type="EMBL" id="ALA68017.1"/>
    </source>
</evidence>
<dbReference type="OrthoDB" id="9795306at2"/>